<proteinExistence type="predicted"/>
<protein>
    <submittedName>
        <fullName evidence="1">Uncharacterized protein</fullName>
    </submittedName>
</protein>
<dbReference type="Proteomes" id="UP001596378">
    <property type="component" value="Unassembled WGS sequence"/>
</dbReference>
<evidence type="ECO:0000313" key="1">
    <source>
        <dbReference type="EMBL" id="MFC7153490.1"/>
    </source>
</evidence>
<sequence>MKNQTVLFYCVKCEQLKTIEQAGLLFRTGFYRAQYPLGCCVNCKLLTGASG</sequence>
<evidence type="ECO:0000313" key="2">
    <source>
        <dbReference type="Proteomes" id="UP001596378"/>
    </source>
</evidence>
<comment type="caution">
    <text evidence="1">The sequence shown here is derived from an EMBL/GenBank/DDBJ whole genome shotgun (WGS) entry which is preliminary data.</text>
</comment>
<keyword evidence="2" id="KW-1185">Reference proteome</keyword>
<reference evidence="2" key="1">
    <citation type="journal article" date="2019" name="Int. J. Syst. Evol. Microbiol.">
        <title>The Global Catalogue of Microorganisms (GCM) 10K type strain sequencing project: providing services to taxonomists for standard genome sequencing and annotation.</title>
        <authorList>
            <consortium name="The Broad Institute Genomics Platform"/>
            <consortium name="The Broad Institute Genome Sequencing Center for Infectious Disease"/>
            <person name="Wu L."/>
            <person name="Ma J."/>
        </authorList>
    </citation>
    <scope>NUCLEOTIDE SEQUENCE [LARGE SCALE GENOMIC DNA]</scope>
    <source>
        <strain evidence="2">KCTC 12907</strain>
    </source>
</reference>
<accession>A0ABW2FRV0</accession>
<gene>
    <name evidence="1" type="ORF">ACFQMJ_33610</name>
</gene>
<organism evidence="1 2">
    <name type="scientific">Cohnella cellulosilytica</name>
    <dbReference type="NCBI Taxonomy" id="986710"/>
    <lineage>
        <taxon>Bacteria</taxon>
        <taxon>Bacillati</taxon>
        <taxon>Bacillota</taxon>
        <taxon>Bacilli</taxon>
        <taxon>Bacillales</taxon>
        <taxon>Paenibacillaceae</taxon>
        <taxon>Cohnella</taxon>
    </lineage>
</organism>
<name>A0ABW2FRV0_9BACL</name>
<dbReference type="RefSeq" id="WP_378052045.1">
    <property type="nucleotide sequence ID" value="NZ_JBHMDN010000042.1"/>
</dbReference>
<dbReference type="EMBL" id="JBHTAI010000036">
    <property type="protein sequence ID" value="MFC7153490.1"/>
    <property type="molecule type" value="Genomic_DNA"/>
</dbReference>